<comment type="caution">
    <text evidence="1">The sequence shown here is derived from an EMBL/GenBank/DDBJ whole genome shotgun (WGS) entry which is preliminary data.</text>
</comment>
<proteinExistence type="predicted"/>
<name>A0A8T2UPH5_CERRI</name>
<evidence type="ECO:0000313" key="1">
    <source>
        <dbReference type="EMBL" id="KAH7437292.1"/>
    </source>
</evidence>
<evidence type="ECO:0000313" key="2">
    <source>
        <dbReference type="Proteomes" id="UP000825935"/>
    </source>
</evidence>
<dbReference type="AlphaFoldDB" id="A0A8T2UPH5"/>
<dbReference type="EMBL" id="CM035410">
    <property type="protein sequence ID" value="KAH7437292.1"/>
    <property type="molecule type" value="Genomic_DNA"/>
</dbReference>
<accession>A0A8T2UPH5</accession>
<gene>
    <name evidence="1" type="ORF">KP509_05G064700</name>
</gene>
<reference evidence="1" key="1">
    <citation type="submission" date="2021-08" db="EMBL/GenBank/DDBJ databases">
        <title>WGS assembly of Ceratopteris richardii.</title>
        <authorList>
            <person name="Marchant D.B."/>
            <person name="Chen G."/>
            <person name="Jenkins J."/>
            <person name="Shu S."/>
            <person name="Leebens-Mack J."/>
            <person name="Grimwood J."/>
            <person name="Schmutz J."/>
            <person name="Soltis P."/>
            <person name="Soltis D."/>
            <person name="Chen Z.-H."/>
        </authorList>
    </citation>
    <scope>NUCLEOTIDE SEQUENCE</scope>
    <source>
        <strain evidence="1">Whitten #5841</strain>
        <tissue evidence="1">Leaf</tissue>
    </source>
</reference>
<protein>
    <submittedName>
        <fullName evidence="1">Uncharacterized protein</fullName>
    </submittedName>
</protein>
<organism evidence="1 2">
    <name type="scientific">Ceratopteris richardii</name>
    <name type="common">Triangle waterfern</name>
    <dbReference type="NCBI Taxonomy" id="49495"/>
    <lineage>
        <taxon>Eukaryota</taxon>
        <taxon>Viridiplantae</taxon>
        <taxon>Streptophyta</taxon>
        <taxon>Embryophyta</taxon>
        <taxon>Tracheophyta</taxon>
        <taxon>Polypodiopsida</taxon>
        <taxon>Polypodiidae</taxon>
        <taxon>Polypodiales</taxon>
        <taxon>Pteridineae</taxon>
        <taxon>Pteridaceae</taxon>
        <taxon>Parkerioideae</taxon>
        <taxon>Ceratopteris</taxon>
    </lineage>
</organism>
<sequence length="127" mass="14360">MEIPYTLLSIVTKYIDAPSLETQCYSVPAHLIEVYPSNILPATCKAKPLMHTSGRLLFGSLPTNGNFLIHHPCRGKIFKAFNVALYIMLYMDNFLLMSGSFKTRSLLLPHQTYDPFDTCIPTLLEAY</sequence>
<keyword evidence="2" id="KW-1185">Reference proteome</keyword>
<dbReference type="Proteomes" id="UP000825935">
    <property type="component" value="Chromosome 5"/>
</dbReference>